<dbReference type="RefSeq" id="WP_103426204.1">
    <property type="nucleotide sequence ID" value="NZ_CP026309.1"/>
</dbReference>
<evidence type="ECO:0000256" key="2">
    <source>
        <dbReference type="ARBA" id="ARBA00007069"/>
    </source>
</evidence>
<comment type="similarity">
    <text evidence="2">Belongs to the binding-protein-dependent transport system permease family. CysTW subfamily.</text>
</comment>
<dbReference type="KEGG" id="srub:C2R22_13415"/>
<proteinExistence type="inferred from homology"/>
<dbReference type="InterPro" id="IPR035906">
    <property type="entry name" value="MetI-like_sf"/>
</dbReference>
<dbReference type="EMBL" id="CP026309">
    <property type="protein sequence ID" value="AUV82515.1"/>
    <property type="molecule type" value="Genomic_DNA"/>
</dbReference>
<dbReference type="SUPFAM" id="SSF161098">
    <property type="entry name" value="MetI-like"/>
    <property type="match status" value="1"/>
</dbReference>
<evidence type="ECO:0000256" key="8">
    <source>
        <dbReference type="RuleBase" id="RU363032"/>
    </source>
</evidence>
<evidence type="ECO:0000256" key="5">
    <source>
        <dbReference type="ARBA" id="ARBA00022692"/>
    </source>
</evidence>
<dbReference type="CDD" id="cd06261">
    <property type="entry name" value="TM_PBP2"/>
    <property type="match status" value="1"/>
</dbReference>
<feature type="transmembrane region" description="Helical" evidence="8">
    <location>
        <begin position="121"/>
        <end position="141"/>
    </location>
</feature>
<keyword evidence="7 8" id="KW-0472">Membrane</keyword>
<dbReference type="Proteomes" id="UP000236584">
    <property type="component" value="Chromosome"/>
</dbReference>
<organism evidence="10 11">
    <name type="scientific">Salinigranum rubrum</name>
    <dbReference type="NCBI Taxonomy" id="755307"/>
    <lineage>
        <taxon>Archaea</taxon>
        <taxon>Methanobacteriati</taxon>
        <taxon>Methanobacteriota</taxon>
        <taxon>Stenosarchaea group</taxon>
        <taxon>Halobacteria</taxon>
        <taxon>Halobacteriales</taxon>
        <taxon>Haloferacaceae</taxon>
        <taxon>Salinigranum</taxon>
    </lineage>
</organism>
<feature type="transmembrane region" description="Helical" evidence="8">
    <location>
        <begin position="28"/>
        <end position="52"/>
    </location>
</feature>
<protein>
    <recommendedName>
        <fullName evidence="9">ABC transmembrane type-1 domain-containing protein</fullName>
    </recommendedName>
</protein>
<sequence>MSSEESVAGRLEGVVSNLRQLPETRKGLLVALPPFLFLALFFLIPLLTVLSFSVRVQENLQMTSQLTIEPYVTVLTGETFQAALLYSIRISLITTLITLALGLPVGYYLAVKVRDRFRNLLVFLIIAPLWINFFVRAYAIIQIGGARGFLNGTLLAVGLVDEPIQWFVYSQPSVIFGLTTLWLPLMVLPIYALLRQMETAWLEAARDLGAGPLRVHREVTLPAALPGIILGSLFVFLLSLGNQAVPRILGGAKRTTYSETILLQLESGGLNWPVASAASGVMMVFVIVVLLGVFSVFDMEELF</sequence>
<reference evidence="10 11" key="1">
    <citation type="submission" date="2018-01" db="EMBL/GenBank/DDBJ databases">
        <title>Complete genome sequence of Salinigranum rubrum GX10T, an extremely halophilic archaeon isolated from a marine solar saltern.</title>
        <authorList>
            <person name="Han S."/>
        </authorList>
    </citation>
    <scope>NUCLEOTIDE SEQUENCE [LARGE SCALE GENOMIC DNA]</scope>
    <source>
        <strain evidence="10 11">GX10</strain>
    </source>
</reference>
<evidence type="ECO:0000256" key="6">
    <source>
        <dbReference type="ARBA" id="ARBA00022989"/>
    </source>
</evidence>
<evidence type="ECO:0000256" key="1">
    <source>
        <dbReference type="ARBA" id="ARBA00004651"/>
    </source>
</evidence>
<gene>
    <name evidence="10" type="ORF">C2R22_13415</name>
</gene>
<evidence type="ECO:0000256" key="7">
    <source>
        <dbReference type="ARBA" id="ARBA00023136"/>
    </source>
</evidence>
<dbReference type="OrthoDB" id="31404at2157"/>
<dbReference type="InterPro" id="IPR000515">
    <property type="entry name" value="MetI-like"/>
</dbReference>
<dbReference type="PANTHER" id="PTHR42929:SF1">
    <property type="entry name" value="INNER MEMBRANE ABC TRANSPORTER PERMEASE PROTEIN YDCU-RELATED"/>
    <property type="match status" value="1"/>
</dbReference>
<feature type="transmembrane region" description="Helical" evidence="8">
    <location>
        <begin position="174"/>
        <end position="194"/>
    </location>
</feature>
<dbReference type="AlphaFoldDB" id="A0A2I8VKU8"/>
<keyword evidence="4" id="KW-1003">Cell membrane</keyword>
<feature type="domain" description="ABC transmembrane type-1" evidence="9">
    <location>
        <begin position="84"/>
        <end position="293"/>
    </location>
</feature>
<dbReference type="PANTHER" id="PTHR42929">
    <property type="entry name" value="INNER MEMBRANE ABC TRANSPORTER PERMEASE PROTEIN YDCU-RELATED-RELATED"/>
    <property type="match status" value="1"/>
</dbReference>
<feature type="transmembrane region" description="Helical" evidence="8">
    <location>
        <begin position="219"/>
        <end position="240"/>
    </location>
</feature>
<evidence type="ECO:0000313" key="11">
    <source>
        <dbReference type="Proteomes" id="UP000236584"/>
    </source>
</evidence>
<dbReference type="Gene3D" id="1.10.3720.10">
    <property type="entry name" value="MetI-like"/>
    <property type="match status" value="1"/>
</dbReference>
<name>A0A2I8VKU8_9EURY</name>
<evidence type="ECO:0000259" key="9">
    <source>
        <dbReference type="PROSITE" id="PS50928"/>
    </source>
</evidence>
<evidence type="ECO:0000313" key="10">
    <source>
        <dbReference type="EMBL" id="AUV82515.1"/>
    </source>
</evidence>
<dbReference type="GeneID" id="35593108"/>
<keyword evidence="11" id="KW-1185">Reference proteome</keyword>
<feature type="transmembrane region" description="Helical" evidence="8">
    <location>
        <begin position="86"/>
        <end position="109"/>
    </location>
</feature>
<dbReference type="Pfam" id="PF00528">
    <property type="entry name" value="BPD_transp_1"/>
    <property type="match status" value="1"/>
</dbReference>
<dbReference type="GO" id="GO:0005886">
    <property type="term" value="C:plasma membrane"/>
    <property type="evidence" value="ECO:0007669"/>
    <property type="project" value="UniProtKB-SubCell"/>
</dbReference>
<keyword evidence="5 8" id="KW-0812">Transmembrane</keyword>
<accession>A0A2I8VKU8</accession>
<feature type="transmembrane region" description="Helical" evidence="8">
    <location>
        <begin position="272"/>
        <end position="297"/>
    </location>
</feature>
<dbReference type="PROSITE" id="PS50928">
    <property type="entry name" value="ABC_TM1"/>
    <property type="match status" value="1"/>
</dbReference>
<evidence type="ECO:0000256" key="4">
    <source>
        <dbReference type="ARBA" id="ARBA00022475"/>
    </source>
</evidence>
<keyword evidence="6 8" id="KW-1133">Transmembrane helix</keyword>
<evidence type="ECO:0000256" key="3">
    <source>
        <dbReference type="ARBA" id="ARBA00022448"/>
    </source>
</evidence>
<keyword evidence="3 8" id="KW-0813">Transport</keyword>
<comment type="subcellular location">
    <subcellularLocation>
        <location evidence="1 8">Cell membrane</location>
        <topology evidence="1 8">Multi-pass membrane protein</topology>
    </subcellularLocation>
</comment>
<dbReference type="GO" id="GO:0055085">
    <property type="term" value="P:transmembrane transport"/>
    <property type="evidence" value="ECO:0007669"/>
    <property type="project" value="InterPro"/>
</dbReference>